<evidence type="ECO:0000313" key="4">
    <source>
        <dbReference type="Proteomes" id="UP000614601"/>
    </source>
</evidence>
<dbReference type="Proteomes" id="UP000783686">
    <property type="component" value="Unassembled WGS sequence"/>
</dbReference>
<sequence>MNAEHEAWLNTNIVKKNVEAHRADFASLKKALDPKDFKTFLAQPQGTRNRYRDVVCLEATRVKLKGLENDYIHANYVSTPKSDKRIICTQGPTDTTCGDFWTMILQEKSAVIIMLCNFYEKNIKKCAEYFPVAKGQSVTFEKIKVTCTSQQDMGLDEAFNVVKLRLSQLVVTRDKNKMEVDHYQWLDWPDRGVPEGDVTAINLLQKVGNTKYPIVVHCSAGIGRTGSIVMLQYLLDATELGKPCDKLDQILATIRDQRALSVQNEQQYLYVIRVFLDYLLRKGLVVKDSDGRTPKHITHMRKFLSEYTAAIDGK</sequence>
<dbReference type="PANTHER" id="PTHR46163:SF5">
    <property type="entry name" value="TYROSINE-PROTEIN PHOSPHATASE"/>
    <property type="match status" value="1"/>
</dbReference>
<feature type="domain" description="Tyrosine specific protein phosphatases" evidence="2">
    <location>
        <begin position="208"/>
        <end position="269"/>
    </location>
</feature>
<keyword evidence="4" id="KW-1185">Reference proteome</keyword>
<dbReference type="EMBL" id="CAJFCW020000006">
    <property type="protein sequence ID" value="CAG9127012.1"/>
    <property type="molecule type" value="Genomic_DNA"/>
</dbReference>
<accession>A0A811LMS8</accession>
<feature type="domain" description="Tyrosine-protein phosphatase" evidence="1">
    <location>
        <begin position="48"/>
        <end position="278"/>
    </location>
</feature>
<evidence type="ECO:0008006" key="5">
    <source>
        <dbReference type="Google" id="ProtNLM"/>
    </source>
</evidence>
<protein>
    <recommendedName>
        <fullName evidence="5">Protein-tyrosine phosphatase</fullName>
    </recommendedName>
</protein>
<evidence type="ECO:0000259" key="2">
    <source>
        <dbReference type="PROSITE" id="PS50056"/>
    </source>
</evidence>
<gene>
    <name evidence="3" type="ORF">BOKJ2_LOCUS13636</name>
</gene>
<dbReference type="SMART" id="SM00404">
    <property type="entry name" value="PTPc_motif"/>
    <property type="match status" value="1"/>
</dbReference>
<proteinExistence type="predicted"/>
<dbReference type="PROSITE" id="PS50055">
    <property type="entry name" value="TYR_PHOSPHATASE_PTP"/>
    <property type="match status" value="1"/>
</dbReference>
<dbReference type="InterPro" id="IPR052782">
    <property type="entry name" value="Oocyte-zygote_transition_reg"/>
</dbReference>
<dbReference type="Proteomes" id="UP000614601">
    <property type="component" value="Unassembled WGS sequence"/>
</dbReference>
<dbReference type="PRINTS" id="PR00700">
    <property type="entry name" value="PRTYPHPHTASE"/>
</dbReference>
<dbReference type="PROSITE" id="PS50056">
    <property type="entry name" value="TYR_PHOSPHATASE_2"/>
    <property type="match status" value="1"/>
</dbReference>
<dbReference type="PANTHER" id="PTHR46163">
    <property type="entry name" value="TYROSINE-PROTEIN PHOSPHATASE-RELATED"/>
    <property type="match status" value="1"/>
</dbReference>
<dbReference type="SMART" id="SM00194">
    <property type="entry name" value="PTPc"/>
    <property type="match status" value="1"/>
</dbReference>
<dbReference type="CDD" id="cd00047">
    <property type="entry name" value="PTPc"/>
    <property type="match status" value="1"/>
</dbReference>
<dbReference type="EMBL" id="CAJFDH010000006">
    <property type="protein sequence ID" value="CAD5229577.1"/>
    <property type="molecule type" value="Genomic_DNA"/>
</dbReference>
<dbReference type="InterPro" id="IPR003595">
    <property type="entry name" value="Tyr_Pase_cat"/>
</dbReference>
<dbReference type="GO" id="GO:0004725">
    <property type="term" value="F:protein tyrosine phosphatase activity"/>
    <property type="evidence" value="ECO:0007669"/>
    <property type="project" value="InterPro"/>
</dbReference>
<reference evidence="3" key="1">
    <citation type="submission" date="2020-09" db="EMBL/GenBank/DDBJ databases">
        <authorList>
            <person name="Kikuchi T."/>
        </authorList>
    </citation>
    <scope>NUCLEOTIDE SEQUENCE</scope>
    <source>
        <strain evidence="3">SH1</strain>
    </source>
</reference>
<dbReference type="Pfam" id="PF00102">
    <property type="entry name" value="Y_phosphatase"/>
    <property type="match status" value="1"/>
</dbReference>
<evidence type="ECO:0000259" key="1">
    <source>
        <dbReference type="PROSITE" id="PS50055"/>
    </source>
</evidence>
<dbReference type="SUPFAM" id="SSF52799">
    <property type="entry name" value="(Phosphotyrosine protein) phosphatases II"/>
    <property type="match status" value="1"/>
</dbReference>
<dbReference type="AlphaFoldDB" id="A0A811LMS8"/>
<dbReference type="InterPro" id="IPR000387">
    <property type="entry name" value="Tyr_Pase_dom"/>
</dbReference>
<evidence type="ECO:0000313" key="3">
    <source>
        <dbReference type="EMBL" id="CAD5229577.1"/>
    </source>
</evidence>
<dbReference type="Gene3D" id="3.90.190.10">
    <property type="entry name" value="Protein tyrosine phosphatase superfamily"/>
    <property type="match status" value="1"/>
</dbReference>
<dbReference type="InterPro" id="IPR016130">
    <property type="entry name" value="Tyr_Pase_AS"/>
</dbReference>
<dbReference type="InterPro" id="IPR000242">
    <property type="entry name" value="PTP_cat"/>
</dbReference>
<dbReference type="InterPro" id="IPR029021">
    <property type="entry name" value="Prot-tyrosine_phosphatase-like"/>
</dbReference>
<organism evidence="3 4">
    <name type="scientific">Bursaphelenchus okinawaensis</name>
    <dbReference type="NCBI Taxonomy" id="465554"/>
    <lineage>
        <taxon>Eukaryota</taxon>
        <taxon>Metazoa</taxon>
        <taxon>Ecdysozoa</taxon>
        <taxon>Nematoda</taxon>
        <taxon>Chromadorea</taxon>
        <taxon>Rhabditida</taxon>
        <taxon>Tylenchina</taxon>
        <taxon>Tylenchomorpha</taxon>
        <taxon>Aphelenchoidea</taxon>
        <taxon>Aphelenchoididae</taxon>
        <taxon>Bursaphelenchus</taxon>
    </lineage>
</organism>
<name>A0A811LMS8_9BILA</name>
<dbReference type="PROSITE" id="PS00383">
    <property type="entry name" value="TYR_PHOSPHATASE_1"/>
    <property type="match status" value="1"/>
</dbReference>
<dbReference type="OrthoDB" id="10253954at2759"/>
<comment type="caution">
    <text evidence="3">The sequence shown here is derived from an EMBL/GenBank/DDBJ whole genome shotgun (WGS) entry which is preliminary data.</text>
</comment>